<evidence type="ECO:0000259" key="2">
    <source>
        <dbReference type="PROSITE" id="PS51183"/>
    </source>
</evidence>
<feature type="domain" description="JmjC" evidence="3">
    <location>
        <begin position="226"/>
        <end position="392"/>
    </location>
</feature>
<dbReference type="OMA" id="GCHRSKL"/>
<dbReference type="PANTHER" id="PTHR10694:SF133">
    <property type="entry name" value="LYSINE-SPECIFIC DEMETHYLASE JMJ17"/>
    <property type="match status" value="1"/>
</dbReference>
<dbReference type="InterPro" id="IPR036431">
    <property type="entry name" value="ARID_dom_sf"/>
</dbReference>
<dbReference type="GO" id="GO:0005634">
    <property type="term" value="C:nucleus"/>
    <property type="evidence" value="ECO:0007669"/>
    <property type="project" value="TreeGrafter"/>
</dbReference>
<dbReference type="Pfam" id="PF01388">
    <property type="entry name" value="ARID"/>
    <property type="match status" value="1"/>
</dbReference>
<dbReference type="EMBL" id="CM003608">
    <property type="protein sequence ID" value="KYP67286.1"/>
    <property type="molecule type" value="Genomic_DNA"/>
</dbReference>
<dbReference type="SMART" id="SM00558">
    <property type="entry name" value="JmjC"/>
    <property type="match status" value="1"/>
</dbReference>
<reference evidence="4 5" key="1">
    <citation type="journal article" date="2012" name="Nat. Biotechnol.">
        <title>Draft genome sequence of pigeonpea (Cajanus cajan), an orphan legume crop of resource-poor farmers.</title>
        <authorList>
            <person name="Varshney R.K."/>
            <person name="Chen W."/>
            <person name="Li Y."/>
            <person name="Bharti A.K."/>
            <person name="Saxena R.K."/>
            <person name="Schlueter J.A."/>
            <person name="Donoghue M.T."/>
            <person name="Azam S."/>
            <person name="Fan G."/>
            <person name="Whaley A.M."/>
            <person name="Farmer A.D."/>
            <person name="Sheridan J."/>
            <person name="Iwata A."/>
            <person name="Tuteja R."/>
            <person name="Penmetsa R.V."/>
            <person name="Wu W."/>
            <person name="Upadhyaya H.D."/>
            <person name="Yang S.P."/>
            <person name="Shah T."/>
            <person name="Saxena K.B."/>
            <person name="Michael T."/>
            <person name="McCombie W.R."/>
            <person name="Yang B."/>
            <person name="Zhang G."/>
            <person name="Yang H."/>
            <person name="Wang J."/>
            <person name="Spillane C."/>
            <person name="Cook D.R."/>
            <person name="May G.D."/>
            <person name="Xu X."/>
            <person name="Jackson S.A."/>
        </authorList>
    </citation>
    <scope>NUCLEOTIDE SEQUENCE [LARGE SCALE GENOMIC DNA]</scope>
    <source>
        <strain evidence="5">cv. Asha</strain>
    </source>
</reference>
<dbReference type="PANTHER" id="PTHR10694">
    <property type="entry name" value="LYSINE-SPECIFIC DEMETHYLASE"/>
    <property type="match status" value="1"/>
</dbReference>
<evidence type="ECO:0000313" key="4">
    <source>
        <dbReference type="EMBL" id="KYP67286.1"/>
    </source>
</evidence>
<dbReference type="Gene3D" id="2.60.120.650">
    <property type="entry name" value="Cupin"/>
    <property type="match status" value="1"/>
</dbReference>
<evidence type="ECO:0000313" key="5">
    <source>
        <dbReference type="Proteomes" id="UP000075243"/>
    </source>
</evidence>
<dbReference type="Proteomes" id="UP000075243">
    <property type="component" value="Chromosome 6"/>
</dbReference>
<dbReference type="SMART" id="SM00501">
    <property type="entry name" value="BRIGHT"/>
    <property type="match status" value="1"/>
</dbReference>
<dbReference type="STRING" id="3821.A0A151TJW4"/>
<dbReference type="CDD" id="cd16100">
    <property type="entry name" value="ARID"/>
    <property type="match status" value="1"/>
</dbReference>
<gene>
    <name evidence="4" type="ORF">KK1_013610</name>
</gene>
<dbReference type="GO" id="GO:0003677">
    <property type="term" value="F:DNA binding"/>
    <property type="evidence" value="ECO:0007669"/>
    <property type="project" value="InterPro"/>
</dbReference>
<name>A0A151TJW4_CAJCA</name>
<dbReference type="Pfam" id="PF02373">
    <property type="entry name" value="JmjC"/>
    <property type="match status" value="1"/>
</dbReference>
<dbReference type="InterPro" id="IPR001606">
    <property type="entry name" value="ARID_dom"/>
</dbReference>
<dbReference type="PROSITE" id="PS51011">
    <property type="entry name" value="ARID"/>
    <property type="match status" value="1"/>
</dbReference>
<sequence>MGKGKPRAVEKGVVGPSLSVTSSTIPAGPVYYPTEDEFKDPLEYIYKIRPDAEPYGICKIVPPKGWKPPFALDLDTFTFPSQAIHKLQARPAASDSKTFDLEYSRFLREQCGKKSRKRVVFEGEELDLCKLFNAVKRFGGYDKVVDGKKWGDVARRIADRSRRRWFGSGPVSRVQIEKKFWDIVEGLVGEVEVMYGNDLDTSVYGSGFPRETDQKPQSIDDKVWQEYSTNPWNLNNLPKLKGSMLRAVHHNITGVMVPWLYIGMLFSSFCWHFEDHCFYSMNYLHWGEAKCWYSVPGNQASTFEKVMRSSLPDLFDAQPDLLFQLVTMLNPSVLQENGVPVYSILQEPGNFVITFPRSYHGGFNLGLNCAEAVNFAPADWLPYGAFGADLYQRYHKTAVLSHDELLCVVAQVCTLF</sequence>
<dbReference type="PROSITE" id="PS51184">
    <property type="entry name" value="JMJC"/>
    <property type="match status" value="1"/>
</dbReference>
<keyword evidence="5" id="KW-1185">Reference proteome</keyword>
<dbReference type="InterPro" id="IPR003349">
    <property type="entry name" value="JmjN"/>
</dbReference>
<proteinExistence type="predicted"/>
<dbReference type="SMART" id="SM00545">
    <property type="entry name" value="JmjN"/>
    <property type="match status" value="1"/>
</dbReference>
<feature type="domain" description="ARID" evidence="1">
    <location>
        <begin position="93"/>
        <end position="188"/>
    </location>
</feature>
<accession>A0A151TJW4</accession>
<feature type="domain" description="JmjN" evidence="2">
    <location>
        <begin position="28"/>
        <end position="69"/>
    </location>
</feature>
<evidence type="ECO:0000259" key="1">
    <source>
        <dbReference type="PROSITE" id="PS51011"/>
    </source>
</evidence>
<dbReference type="Pfam" id="PF02375">
    <property type="entry name" value="JmjN"/>
    <property type="match status" value="1"/>
</dbReference>
<dbReference type="FunFam" id="2.60.120.650:FF:000078">
    <property type="entry name" value="Predicted protein"/>
    <property type="match status" value="1"/>
</dbReference>
<dbReference type="SUPFAM" id="SSF46774">
    <property type="entry name" value="ARID-like"/>
    <property type="match status" value="1"/>
</dbReference>
<dbReference type="GO" id="GO:0010468">
    <property type="term" value="P:regulation of gene expression"/>
    <property type="evidence" value="ECO:0007669"/>
    <property type="project" value="TreeGrafter"/>
</dbReference>
<dbReference type="GO" id="GO:0032452">
    <property type="term" value="F:histone demethylase activity"/>
    <property type="evidence" value="ECO:0007669"/>
    <property type="project" value="TreeGrafter"/>
</dbReference>
<protein>
    <submittedName>
        <fullName evidence="4">Lysine-specific demethylase 5A</fullName>
    </submittedName>
</protein>
<dbReference type="GO" id="GO:0000785">
    <property type="term" value="C:chromatin"/>
    <property type="evidence" value="ECO:0007669"/>
    <property type="project" value="TreeGrafter"/>
</dbReference>
<evidence type="ECO:0000259" key="3">
    <source>
        <dbReference type="PROSITE" id="PS51184"/>
    </source>
</evidence>
<dbReference type="SUPFAM" id="SSF51197">
    <property type="entry name" value="Clavaminate synthase-like"/>
    <property type="match status" value="1"/>
</dbReference>
<organism evidence="4 5">
    <name type="scientific">Cajanus cajan</name>
    <name type="common">Pigeon pea</name>
    <name type="synonym">Cajanus indicus</name>
    <dbReference type="NCBI Taxonomy" id="3821"/>
    <lineage>
        <taxon>Eukaryota</taxon>
        <taxon>Viridiplantae</taxon>
        <taxon>Streptophyta</taxon>
        <taxon>Embryophyta</taxon>
        <taxon>Tracheophyta</taxon>
        <taxon>Spermatophyta</taxon>
        <taxon>Magnoliopsida</taxon>
        <taxon>eudicotyledons</taxon>
        <taxon>Gunneridae</taxon>
        <taxon>Pentapetalae</taxon>
        <taxon>rosids</taxon>
        <taxon>fabids</taxon>
        <taxon>Fabales</taxon>
        <taxon>Fabaceae</taxon>
        <taxon>Papilionoideae</taxon>
        <taxon>50 kb inversion clade</taxon>
        <taxon>NPAAA clade</taxon>
        <taxon>indigoferoid/millettioid clade</taxon>
        <taxon>Phaseoleae</taxon>
        <taxon>Cajanus</taxon>
    </lineage>
</organism>
<dbReference type="PROSITE" id="PS51183">
    <property type="entry name" value="JMJN"/>
    <property type="match status" value="1"/>
</dbReference>
<dbReference type="InterPro" id="IPR003347">
    <property type="entry name" value="JmjC_dom"/>
</dbReference>
<dbReference type="Gene3D" id="1.10.150.60">
    <property type="entry name" value="ARID DNA-binding domain"/>
    <property type="match status" value="1"/>
</dbReference>
<dbReference type="Gramene" id="C.cajan_13205.t">
    <property type="protein sequence ID" value="C.cajan_13205.t"/>
    <property type="gene ID" value="C.cajan_13205"/>
</dbReference>
<dbReference type="AlphaFoldDB" id="A0A151TJW4"/>